<feature type="compositionally biased region" description="Basic and acidic residues" evidence="1">
    <location>
        <begin position="42"/>
        <end position="63"/>
    </location>
</feature>
<dbReference type="OrthoDB" id="3254429at2759"/>
<accession>A0A1M2VDV9</accession>
<feature type="region of interest" description="Disordered" evidence="1">
    <location>
        <begin position="42"/>
        <end position="187"/>
    </location>
</feature>
<feature type="compositionally biased region" description="Polar residues" evidence="1">
    <location>
        <begin position="272"/>
        <end position="296"/>
    </location>
</feature>
<feature type="compositionally biased region" description="Polar residues" evidence="1">
    <location>
        <begin position="228"/>
        <end position="238"/>
    </location>
</feature>
<keyword evidence="3" id="KW-1185">Reference proteome</keyword>
<evidence type="ECO:0000313" key="2">
    <source>
        <dbReference type="EMBL" id="OJT05775.1"/>
    </source>
</evidence>
<protein>
    <submittedName>
        <fullName evidence="2">Uncharacterized protein</fullName>
    </submittedName>
</protein>
<dbReference type="AlphaFoldDB" id="A0A1M2VDV9"/>
<sequence length="547" mass="58326">MFFPHGRLDVVPLVRGVSNPAFQGFPDWGSANDAFEEAYARGETKIVRDGPPKSERPKQEPRRSGGTRSTGTRSSTTLSSAGRAARDAIIAETLEAARRESRHNSTSGVRDNAQGPSTRSMTRAQAQAMQQVPPRQSAPRTQPVLPSGMPQGGRNSKSTSSNPSTSSSPPTCVTQRETSQSPLYARSPRYAQSLSYASDTSPAIQSDVHMASPATGSSALASGDCRTDVSSPSTNTTKYFPADFATRPRDAYTKMRERDAAKLLVRSPATTVSEYATPSGSAQTRQSDLSPLTSGNPMPPPATQSTVVQSPVTPVSSGTKTRRRKVGKDYSDASIQVDCPIRKRVYTAAQVQASDERQFAAAEVQTSPALWGRTMPPHTSASSTGGVSDGGQLEGEFCGKPHRDADAGLPRRVCRTLGGALFCCVSGAAFVCLDSSQALCCRASGGAFFWIIPGGAFFHVIPSVALRCGVSDVARFCLVSDEAFFGRIPDLALVHHVYDVLLVAHRVHRARLVPAVLLGKHFASFVPFGTVVVSAVFAWRLHPSVRI</sequence>
<dbReference type="OMA" id="CAELPND"/>
<proteinExistence type="predicted"/>
<dbReference type="Proteomes" id="UP000184267">
    <property type="component" value="Unassembled WGS sequence"/>
</dbReference>
<feature type="compositionally biased region" description="Low complexity" evidence="1">
    <location>
        <begin position="303"/>
        <end position="319"/>
    </location>
</feature>
<reference evidence="2 3" key="1">
    <citation type="submission" date="2016-10" db="EMBL/GenBank/DDBJ databases">
        <title>Genome sequence of the basidiomycete white-rot fungus Trametes pubescens.</title>
        <authorList>
            <person name="Makela M.R."/>
            <person name="Granchi Z."/>
            <person name="Peng M."/>
            <person name="De Vries R.P."/>
            <person name="Grigoriev I."/>
            <person name="Riley R."/>
            <person name="Hilden K."/>
        </authorList>
    </citation>
    <scope>NUCLEOTIDE SEQUENCE [LARGE SCALE GENOMIC DNA]</scope>
    <source>
        <strain evidence="2 3">FBCC735</strain>
    </source>
</reference>
<feature type="region of interest" description="Disordered" evidence="1">
    <location>
        <begin position="210"/>
        <end position="242"/>
    </location>
</feature>
<feature type="compositionally biased region" description="Low complexity" evidence="1">
    <location>
        <begin position="64"/>
        <end position="83"/>
    </location>
</feature>
<feature type="region of interest" description="Disordered" evidence="1">
    <location>
        <begin position="272"/>
        <end position="329"/>
    </location>
</feature>
<evidence type="ECO:0000256" key="1">
    <source>
        <dbReference type="SAM" id="MobiDB-lite"/>
    </source>
</evidence>
<name>A0A1M2VDV9_TRAPU</name>
<dbReference type="EMBL" id="MNAD01001386">
    <property type="protein sequence ID" value="OJT05775.1"/>
    <property type="molecule type" value="Genomic_DNA"/>
</dbReference>
<dbReference type="STRING" id="154538.A0A1M2VDV9"/>
<feature type="compositionally biased region" description="Polar residues" evidence="1">
    <location>
        <begin position="104"/>
        <end position="140"/>
    </location>
</feature>
<comment type="caution">
    <text evidence="2">The sequence shown here is derived from an EMBL/GenBank/DDBJ whole genome shotgun (WGS) entry which is preliminary data.</text>
</comment>
<feature type="compositionally biased region" description="Low complexity" evidence="1">
    <location>
        <begin position="155"/>
        <end position="171"/>
    </location>
</feature>
<evidence type="ECO:0000313" key="3">
    <source>
        <dbReference type="Proteomes" id="UP000184267"/>
    </source>
</evidence>
<organism evidence="2 3">
    <name type="scientific">Trametes pubescens</name>
    <name type="common">White-rot fungus</name>
    <dbReference type="NCBI Taxonomy" id="154538"/>
    <lineage>
        <taxon>Eukaryota</taxon>
        <taxon>Fungi</taxon>
        <taxon>Dikarya</taxon>
        <taxon>Basidiomycota</taxon>
        <taxon>Agaricomycotina</taxon>
        <taxon>Agaricomycetes</taxon>
        <taxon>Polyporales</taxon>
        <taxon>Polyporaceae</taxon>
        <taxon>Trametes</taxon>
    </lineage>
</organism>
<gene>
    <name evidence="2" type="ORF">TRAPUB_3354</name>
</gene>
<feature type="compositionally biased region" description="Polar residues" evidence="1">
    <location>
        <begin position="172"/>
        <end position="182"/>
    </location>
</feature>